<evidence type="ECO:0000256" key="1">
    <source>
        <dbReference type="ARBA" id="ARBA00004141"/>
    </source>
</evidence>
<keyword evidence="3 6" id="KW-0812">Transmembrane</keyword>
<dbReference type="EMBL" id="BDFE01000017">
    <property type="protein sequence ID" value="GAU09352.1"/>
    <property type="molecule type" value="Genomic_DNA"/>
</dbReference>
<evidence type="ECO:0000259" key="7">
    <source>
        <dbReference type="Pfam" id="PF00892"/>
    </source>
</evidence>
<feature type="transmembrane region" description="Helical" evidence="6">
    <location>
        <begin position="158"/>
        <end position="177"/>
    </location>
</feature>
<evidence type="ECO:0000256" key="4">
    <source>
        <dbReference type="ARBA" id="ARBA00022989"/>
    </source>
</evidence>
<comment type="subcellular location">
    <subcellularLocation>
        <location evidence="1">Membrane</location>
        <topology evidence="1">Multi-pass membrane protein</topology>
    </subcellularLocation>
</comment>
<accession>A0A194AGZ6</accession>
<dbReference type="STRING" id="1592317.DPF_2075"/>
<dbReference type="PANTHER" id="PTHR32322:SF2">
    <property type="entry name" value="EAMA DOMAIN-CONTAINING PROTEIN"/>
    <property type="match status" value="1"/>
</dbReference>
<feature type="transmembrane region" description="Helical" evidence="6">
    <location>
        <begin position="73"/>
        <end position="95"/>
    </location>
</feature>
<feature type="transmembrane region" description="Helical" evidence="6">
    <location>
        <begin position="101"/>
        <end position="121"/>
    </location>
</feature>
<keyword evidence="5 6" id="KW-0472">Membrane</keyword>
<dbReference type="Pfam" id="PF00892">
    <property type="entry name" value="EamA"/>
    <property type="match status" value="2"/>
</dbReference>
<feature type="transmembrane region" description="Helical" evidence="6">
    <location>
        <begin position="128"/>
        <end position="146"/>
    </location>
</feature>
<feature type="transmembrane region" description="Helical" evidence="6">
    <location>
        <begin position="38"/>
        <end position="61"/>
    </location>
</feature>
<comment type="similarity">
    <text evidence="2">Belongs to the EamA transporter family.</text>
</comment>
<feature type="domain" description="EamA" evidence="7">
    <location>
        <begin position="160"/>
        <end position="290"/>
    </location>
</feature>
<keyword evidence="9" id="KW-1185">Reference proteome</keyword>
<feature type="transmembrane region" description="Helical" evidence="6">
    <location>
        <begin position="12"/>
        <end position="32"/>
    </location>
</feature>
<gene>
    <name evidence="8" type="ORF">DPF_2075</name>
</gene>
<evidence type="ECO:0000256" key="3">
    <source>
        <dbReference type="ARBA" id="ARBA00022692"/>
    </source>
</evidence>
<dbReference type="SUPFAM" id="SSF103481">
    <property type="entry name" value="Multidrug resistance efflux transporter EmrE"/>
    <property type="match status" value="2"/>
</dbReference>
<dbReference type="Proteomes" id="UP000095200">
    <property type="component" value="Unassembled WGS sequence"/>
</dbReference>
<keyword evidence="4 6" id="KW-1133">Transmembrane helix</keyword>
<organism evidence="8 9">
    <name type="scientific">Desulfoplanes formicivorans</name>
    <dbReference type="NCBI Taxonomy" id="1592317"/>
    <lineage>
        <taxon>Bacteria</taxon>
        <taxon>Pseudomonadati</taxon>
        <taxon>Thermodesulfobacteriota</taxon>
        <taxon>Desulfovibrionia</taxon>
        <taxon>Desulfovibrionales</taxon>
        <taxon>Desulfoplanaceae</taxon>
        <taxon>Desulfoplanes</taxon>
    </lineage>
</organism>
<feature type="transmembrane region" description="Helical" evidence="6">
    <location>
        <begin position="217"/>
        <end position="238"/>
    </location>
</feature>
<dbReference type="AlphaFoldDB" id="A0A194AGZ6"/>
<dbReference type="InterPro" id="IPR000620">
    <property type="entry name" value="EamA_dom"/>
</dbReference>
<feature type="transmembrane region" description="Helical" evidence="6">
    <location>
        <begin position="275"/>
        <end position="293"/>
    </location>
</feature>
<evidence type="ECO:0000256" key="6">
    <source>
        <dbReference type="SAM" id="Phobius"/>
    </source>
</evidence>
<evidence type="ECO:0000313" key="9">
    <source>
        <dbReference type="Proteomes" id="UP000095200"/>
    </source>
</evidence>
<feature type="transmembrane region" description="Helical" evidence="6">
    <location>
        <begin position="189"/>
        <end position="211"/>
    </location>
</feature>
<evidence type="ECO:0000313" key="8">
    <source>
        <dbReference type="EMBL" id="GAU09352.1"/>
    </source>
</evidence>
<proteinExistence type="inferred from homology"/>
<sequence>MSRIIDKSYGTWWPSVALLTAVFLWGSSYAAMKVVVAAFGPMVTIWVRMVVASVMFGAIGWRELVGIRLRDDWKWLALLFFCQPCMYFLCEGFAVKLTSSSQAGMISAILPLMVMCGAYVLLGEKSGLHVWAGCLLSLAGVAWLTLESVPTRSAPNPLAGNLLEVAAMGFAAGYMLLVRKLSGRYRPFVLTGLQCMAGSLFFLPGVIGSDITWKAPLWTYVLLFYLGSLVTLGAFGLYNWGISRVPAGRASVFVNLVPVIALCLGVMFMNESLNMAQTMACVIVFAGVLLSQIRMPRAHGGPTLTPVRKASE</sequence>
<dbReference type="PANTHER" id="PTHR32322">
    <property type="entry name" value="INNER MEMBRANE TRANSPORTER"/>
    <property type="match status" value="1"/>
</dbReference>
<dbReference type="InterPro" id="IPR037185">
    <property type="entry name" value="EmrE-like"/>
</dbReference>
<evidence type="ECO:0000256" key="2">
    <source>
        <dbReference type="ARBA" id="ARBA00007362"/>
    </source>
</evidence>
<name>A0A194AGZ6_9BACT</name>
<dbReference type="InterPro" id="IPR050638">
    <property type="entry name" value="AA-Vitamin_Transporters"/>
</dbReference>
<protein>
    <recommendedName>
        <fullName evidence="7">EamA domain-containing protein</fullName>
    </recommendedName>
</protein>
<comment type="caution">
    <text evidence="8">The sequence shown here is derived from an EMBL/GenBank/DDBJ whole genome shotgun (WGS) entry which is preliminary data.</text>
</comment>
<feature type="domain" description="EamA" evidence="7">
    <location>
        <begin position="16"/>
        <end position="145"/>
    </location>
</feature>
<evidence type="ECO:0000256" key="5">
    <source>
        <dbReference type="ARBA" id="ARBA00023136"/>
    </source>
</evidence>
<feature type="transmembrane region" description="Helical" evidence="6">
    <location>
        <begin position="250"/>
        <end position="269"/>
    </location>
</feature>
<dbReference type="GO" id="GO:0016020">
    <property type="term" value="C:membrane"/>
    <property type="evidence" value="ECO:0007669"/>
    <property type="project" value="UniProtKB-SubCell"/>
</dbReference>
<reference evidence="9" key="1">
    <citation type="submission" date="2016-06" db="EMBL/GenBank/DDBJ databases">
        <title>Draft genome sequence of Desulfoplanes formicivorans strain Pf12B.</title>
        <authorList>
            <person name="Watanabe M."/>
            <person name="Kojima H."/>
            <person name="Fukui M."/>
        </authorList>
    </citation>
    <scope>NUCLEOTIDE SEQUENCE [LARGE SCALE GENOMIC DNA]</scope>
    <source>
        <strain evidence="9">Pf12B</strain>
    </source>
</reference>
<dbReference type="RefSeq" id="WP_069859798.1">
    <property type="nucleotide sequence ID" value="NZ_BDFE01000017.1"/>
</dbReference>